<protein>
    <submittedName>
        <fullName evidence="1">Uncharacterized protein</fullName>
    </submittedName>
</protein>
<evidence type="ECO:0000313" key="1">
    <source>
        <dbReference type="EMBL" id="GBP36561.1"/>
    </source>
</evidence>
<name>A0A4C1VCI5_EUMVA</name>
<dbReference type="OrthoDB" id="10017160at2759"/>
<sequence>MFEDDSKLIKLRQARSVDKEMITFFFSKTGPVCTIPLEQQKAVNAEWYTIISLPSIRKTDSAPVTALAAGSRGRAVYGQT</sequence>
<dbReference type="AlphaFoldDB" id="A0A4C1VCI5"/>
<gene>
    <name evidence="1" type="ORF">EVAR_34304_1</name>
</gene>
<proteinExistence type="predicted"/>
<dbReference type="EMBL" id="BGZK01000320">
    <property type="protein sequence ID" value="GBP36561.1"/>
    <property type="molecule type" value="Genomic_DNA"/>
</dbReference>
<comment type="caution">
    <text evidence="1">The sequence shown here is derived from an EMBL/GenBank/DDBJ whole genome shotgun (WGS) entry which is preliminary data.</text>
</comment>
<dbReference type="Proteomes" id="UP000299102">
    <property type="component" value="Unassembled WGS sequence"/>
</dbReference>
<keyword evidence="2" id="KW-1185">Reference proteome</keyword>
<organism evidence="1 2">
    <name type="scientific">Eumeta variegata</name>
    <name type="common">Bagworm moth</name>
    <name type="synonym">Eumeta japonica</name>
    <dbReference type="NCBI Taxonomy" id="151549"/>
    <lineage>
        <taxon>Eukaryota</taxon>
        <taxon>Metazoa</taxon>
        <taxon>Ecdysozoa</taxon>
        <taxon>Arthropoda</taxon>
        <taxon>Hexapoda</taxon>
        <taxon>Insecta</taxon>
        <taxon>Pterygota</taxon>
        <taxon>Neoptera</taxon>
        <taxon>Endopterygota</taxon>
        <taxon>Lepidoptera</taxon>
        <taxon>Glossata</taxon>
        <taxon>Ditrysia</taxon>
        <taxon>Tineoidea</taxon>
        <taxon>Psychidae</taxon>
        <taxon>Oiketicinae</taxon>
        <taxon>Eumeta</taxon>
    </lineage>
</organism>
<evidence type="ECO:0000313" key="2">
    <source>
        <dbReference type="Proteomes" id="UP000299102"/>
    </source>
</evidence>
<accession>A0A4C1VCI5</accession>
<reference evidence="1 2" key="1">
    <citation type="journal article" date="2019" name="Commun. Biol.">
        <title>The bagworm genome reveals a unique fibroin gene that provides high tensile strength.</title>
        <authorList>
            <person name="Kono N."/>
            <person name="Nakamura H."/>
            <person name="Ohtoshi R."/>
            <person name="Tomita M."/>
            <person name="Numata K."/>
            <person name="Arakawa K."/>
        </authorList>
    </citation>
    <scope>NUCLEOTIDE SEQUENCE [LARGE SCALE GENOMIC DNA]</scope>
</reference>